<protein>
    <recommendedName>
        <fullName evidence="9">Xylanolytic transcriptional activator regulatory domain-containing protein</fullName>
    </recommendedName>
</protein>
<keyword evidence="2" id="KW-0479">Metal-binding</keyword>
<keyword evidence="6" id="KW-0804">Transcription</keyword>
<comment type="subcellular location">
    <subcellularLocation>
        <location evidence="1">Nucleus</location>
    </subcellularLocation>
</comment>
<name>A0ABR0E405_ZASCE</name>
<evidence type="ECO:0000256" key="3">
    <source>
        <dbReference type="ARBA" id="ARBA00022833"/>
    </source>
</evidence>
<evidence type="ECO:0000256" key="7">
    <source>
        <dbReference type="ARBA" id="ARBA00023242"/>
    </source>
</evidence>
<evidence type="ECO:0000256" key="1">
    <source>
        <dbReference type="ARBA" id="ARBA00004123"/>
    </source>
</evidence>
<dbReference type="Proteomes" id="UP001305779">
    <property type="component" value="Unassembled WGS sequence"/>
</dbReference>
<dbReference type="Pfam" id="PF04082">
    <property type="entry name" value="Fungal_trans"/>
    <property type="match status" value="1"/>
</dbReference>
<keyword evidence="3" id="KW-0862">Zinc</keyword>
<feature type="domain" description="Xylanolytic transcriptional activator regulatory" evidence="9">
    <location>
        <begin position="80"/>
        <end position="163"/>
    </location>
</feature>
<evidence type="ECO:0000256" key="8">
    <source>
        <dbReference type="SAM" id="MobiDB-lite"/>
    </source>
</evidence>
<accession>A0ABR0E405</accession>
<evidence type="ECO:0000256" key="2">
    <source>
        <dbReference type="ARBA" id="ARBA00022723"/>
    </source>
</evidence>
<keyword evidence="4" id="KW-0805">Transcription regulation</keyword>
<dbReference type="InterPro" id="IPR007219">
    <property type="entry name" value="XnlR_reg_dom"/>
</dbReference>
<dbReference type="EMBL" id="JAXOVC010000011">
    <property type="protein sequence ID" value="KAK4496049.1"/>
    <property type="molecule type" value="Genomic_DNA"/>
</dbReference>
<dbReference type="PANTHER" id="PTHR47782">
    <property type="entry name" value="ZN(II)2CYS6 TRANSCRIPTION FACTOR (EUROFUNG)-RELATED"/>
    <property type="match status" value="1"/>
</dbReference>
<evidence type="ECO:0000256" key="4">
    <source>
        <dbReference type="ARBA" id="ARBA00023015"/>
    </source>
</evidence>
<dbReference type="InterPro" id="IPR052202">
    <property type="entry name" value="Yeast_MetPath_Reg"/>
</dbReference>
<feature type="region of interest" description="Disordered" evidence="8">
    <location>
        <begin position="347"/>
        <end position="369"/>
    </location>
</feature>
<evidence type="ECO:0000313" key="11">
    <source>
        <dbReference type="Proteomes" id="UP001305779"/>
    </source>
</evidence>
<sequence>MLQSAPTGGTFARENTELARDVPYPSPSEDKCNRLLDAAYQYTQARYCIVDWSQIKRWHSRRDELCSVEQTGALHDRTAAYFLWMIYGIGAGFVPEGVQKANEFFSQAMRHLNAALSWRDSTTLQALLVLAQYQVRATGGPSVWHVVGFAIRLCTELGYHQPASEAAIQQDPLGRTRWSRDGAMSSGEVDEFLHQLDEWKARAPTNFPSNTPRQEFAIIEENYLRAVTDVTRPKLDRKGNAIVAVERDMLLKCATCAAEACEPSLMAMYEAFYHGVTVLQCLTLDFSILPTQSIRRAAMACSSTLSVYTRICSATAPFLQLFEALVDDVLNHANSYSLTPTSAEDEARLSRAKSAMQEATVSDPSHVRR</sequence>
<keyword evidence="7" id="KW-0539">Nucleus</keyword>
<dbReference type="PANTHER" id="PTHR47782:SF12">
    <property type="entry name" value="ZN(II)2CYS6 TRANSCRIPTION FACTOR (EUROFUNG)"/>
    <property type="match status" value="1"/>
</dbReference>
<keyword evidence="5" id="KW-0238">DNA-binding</keyword>
<evidence type="ECO:0000256" key="5">
    <source>
        <dbReference type="ARBA" id="ARBA00023125"/>
    </source>
</evidence>
<gene>
    <name evidence="10" type="ORF">PRZ48_013318</name>
</gene>
<evidence type="ECO:0000313" key="10">
    <source>
        <dbReference type="EMBL" id="KAK4496049.1"/>
    </source>
</evidence>
<reference evidence="10 11" key="1">
    <citation type="journal article" date="2023" name="G3 (Bethesda)">
        <title>A chromosome-level genome assembly of Zasmidium syzygii isolated from banana leaves.</title>
        <authorList>
            <person name="van Westerhoven A.C."/>
            <person name="Mehrabi R."/>
            <person name="Talebi R."/>
            <person name="Steentjes M.B.F."/>
            <person name="Corcolon B."/>
            <person name="Chong P.A."/>
            <person name="Kema G.H.J."/>
            <person name="Seidl M.F."/>
        </authorList>
    </citation>
    <scope>NUCLEOTIDE SEQUENCE [LARGE SCALE GENOMIC DNA]</scope>
    <source>
        <strain evidence="10 11">P124</strain>
    </source>
</reference>
<organism evidence="10 11">
    <name type="scientific">Zasmidium cellare</name>
    <name type="common">Wine cellar mold</name>
    <name type="synonym">Racodium cellare</name>
    <dbReference type="NCBI Taxonomy" id="395010"/>
    <lineage>
        <taxon>Eukaryota</taxon>
        <taxon>Fungi</taxon>
        <taxon>Dikarya</taxon>
        <taxon>Ascomycota</taxon>
        <taxon>Pezizomycotina</taxon>
        <taxon>Dothideomycetes</taxon>
        <taxon>Dothideomycetidae</taxon>
        <taxon>Mycosphaerellales</taxon>
        <taxon>Mycosphaerellaceae</taxon>
        <taxon>Zasmidium</taxon>
    </lineage>
</organism>
<proteinExistence type="predicted"/>
<dbReference type="CDD" id="cd12148">
    <property type="entry name" value="fungal_TF_MHR"/>
    <property type="match status" value="1"/>
</dbReference>
<comment type="caution">
    <text evidence="10">The sequence shown here is derived from an EMBL/GenBank/DDBJ whole genome shotgun (WGS) entry which is preliminary data.</text>
</comment>
<evidence type="ECO:0000259" key="9">
    <source>
        <dbReference type="Pfam" id="PF04082"/>
    </source>
</evidence>
<evidence type="ECO:0000256" key="6">
    <source>
        <dbReference type="ARBA" id="ARBA00023163"/>
    </source>
</evidence>
<keyword evidence="11" id="KW-1185">Reference proteome</keyword>